<feature type="non-terminal residue" evidence="3">
    <location>
        <position position="232"/>
    </location>
</feature>
<dbReference type="Gene3D" id="3.40.50.300">
    <property type="entry name" value="P-loop containing nucleotide triphosphate hydrolases"/>
    <property type="match status" value="1"/>
</dbReference>
<dbReference type="AlphaFoldDB" id="M5GC75"/>
<protein>
    <recommendedName>
        <fullName evidence="2">AAA+ ATPase domain-containing protein</fullName>
    </recommendedName>
</protein>
<feature type="compositionally biased region" description="Polar residues" evidence="1">
    <location>
        <begin position="127"/>
        <end position="142"/>
    </location>
</feature>
<dbReference type="InterPro" id="IPR027417">
    <property type="entry name" value="P-loop_NTPase"/>
</dbReference>
<dbReference type="InterPro" id="IPR003593">
    <property type="entry name" value="AAA+_ATPase"/>
</dbReference>
<dbReference type="Proteomes" id="UP000030653">
    <property type="component" value="Unassembled WGS sequence"/>
</dbReference>
<dbReference type="PANTHER" id="PTHR23389:SF21">
    <property type="entry name" value="ATPASE FAMILY AAA DOMAIN-CONTAINING PROTEIN 5"/>
    <property type="match status" value="1"/>
</dbReference>
<dbReference type="GO" id="GO:0005634">
    <property type="term" value="C:nucleus"/>
    <property type="evidence" value="ECO:0007669"/>
    <property type="project" value="TreeGrafter"/>
</dbReference>
<organism evidence="3 4">
    <name type="scientific">Dacryopinax primogenitus (strain DJM 731)</name>
    <name type="common">Brown rot fungus</name>
    <dbReference type="NCBI Taxonomy" id="1858805"/>
    <lineage>
        <taxon>Eukaryota</taxon>
        <taxon>Fungi</taxon>
        <taxon>Dikarya</taxon>
        <taxon>Basidiomycota</taxon>
        <taxon>Agaricomycotina</taxon>
        <taxon>Dacrymycetes</taxon>
        <taxon>Dacrymycetales</taxon>
        <taxon>Dacrymycetaceae</taxon>
        <taxon>Dacryopinax</taxon>
    </lineage>
</organism>
<dbReference type="GeneID" id="63689612"/>
<feature type="non-terminal residue" evidence="3">
    <location>
        <position position="1"/>
    </location>
</feature>
<feature type="compositionally biased region" description="Low complexity" evidence="1">
    <location>
        <begin position="105"/>
        <end position="118"/>
    </location>
</feature>
<evidence type="ECO:0000313" key="4">
    <source>
        <dbReference type="Proteomes" id="UP000030653"/>
    </source>
</evidence>
<accession>M5GC75</accession>
<name>M5GC75_DACPD</name>
<dbReference type="OMA" id="ANTHFRQ"/>
<evidence type="ECO:0000259" key="2">
    <source>
        <dbReference type="SMART" id="SM00382"/>
    </source>
</evidence>
<dbReference type="Pfam" id="PF03215">
    <property type="entry name" value="Rad17"/>
    <property type="match status" value="1"/>
</dbReference>
<dbReference type="SMART" id="SM00382">
    <property type="entry name" value="AAA"/>
    <property type="match status" value="1"/>
</dbReference>
<dbReference type="SUPFAM" id="SSF52540">
    <property type="entry name" value="P-loop containing nucleoside triphosphate hydrolases"/>
    <property type="match status" value="1"/>
</dbReference>
<reference evidence="3 4" key="1">
    <citation type="journal article" date="2012" name="Science">
        <title>The Paleozoic origin of enzymatic lignin decomposition reconstructed from 31 fungal genomes.</title>
        <authorList>
            <person name="Floudas D."/>
            <person name="Binder M."/>
            <person name="Riley R."/>
            <person name="Barry K."/>
            <person name="Blanchette R.A."/>
            <person name="Henrissat B."/>
            <person name="Martinez A.T."/>
            <person name="Otillar R."/>
            <person name="Spatafora J.W."/>
            <person name="Yadav J.S."/>
            <person name="Aerts A."/>
            <person name="Benoit I."/>
            <person name="Boyd A."/>
            <person name="Carlson A."/>
            <person name="Copeland A."/>
            <person name="Coutinho P.M."/>
            <person name="de Vries R.P."/>
            <person name="Ferreira P."/>
            <person name="Findley K."/>
            <person name="Foster B."/>
            <person name="Gaskell J."/>
            <person name="Glotzer D."/>
            <person name="Gorecki P."/>
            <person name="Heitman J."/>
            <person name="Hesse C."/>
            <person name="Hori C."/>
            <person name="Igarashi K."/>
            <person name="Jurgens J.A."/>
            <person name="Kallen N."/>
            <person name="Kersten P."/>
            <person name="Kohler A."/>
            <person name="Kuees U."/>
            <person name="Kumar T.K.A."/>
            <person name="Kuo A."/>
            <person name="LaButti K."/>
            <person name="Larrondo L.F."/>
            <person name="Lindquist E."/>
            <person name="Ling A."/>
            <person name="Lombard V."/>
            <person name="Lucas S."/>
            <person name="Lundell T."/>
            <person name="Martin R."/>
            <person name="McLaughlin D.J."/>
            <person name="Morgenstern I."/>
            <person name="Morin E."/>
            <person name="Murat C."/>
            <person name="Nagy L.G."/>
            <person name="Nolan M."/>
            <person name="Ohm R.A."/>
            <person name="Patyshakuliyeva A."/>
            <person name="Rokas A."/>
            <person name="Ruiz-Duenas F.J."/>
            <person name="Sabat G."/>
            <person name="Salamov A."/>
            <person name="Samejima M."/>
            <person name="Schmutz J."/>
            <person name="Slot J.C."/>
            <person name="St John F."/>
            <person name="Stenlid J."/>
            <person name="Sun H."/>
            <person name="Sun S."/>
            <person name="Syed K."/>
            <person name="Tsang A."/>
            <person name="Wiebenga A."/>
            <person name="Young D."/>
            <person name="Pisabarro A."/>
            <person name="Eastwood D.C."/>
            <person name="Martin F."/>
            <person name="Cullen D."/>
            <person name="Grigoriev I.V."/>
            <person name="Hibbett D.S."/>
        </authorList>
    </citation>
    <scope>NUCLEOTIDE SEQUENCE [LARGE SCALE GENOMIC DNA]</scope>
    <source>
        <strain evidence="3 4">DJM-731 SS1</strain>
    </source>
</reference>
<dbReference type="OrthoDB" id="9996895at2759"/>
<gene>
    <name evidence="3" type="ORF">DACRYDRAFT_43964</name>
</gene>
<evidence type="ECO:0000313" key="3">
    <source>
        <dbReference type="EMBL" id="EJU06100.1"/>
    </source>
</evidence>
<keyword evidence="4" id="KW-1185">Reference proteome</keyword>
<proteinExistence type="predicted"/>
<dbReference type="PANTHER" id="PTHR23389">
    <property type="entry name" value="CHROMOSOME TRANSMISSION FIDELITY FACTOR 18"/>
    <property type="match status" value="1"/>
</dbReference>
<evidence type="ECO:0000256" key="1">
    <source>
        <dbReference type="SAM" id="MobiDB-lite"/>
    </source>
</evidence>
<feature type="region of interest" description="Disordered" evidence="1">
    <location>
        <begin position="94"/>
        <end position="148"/>
    </location>
</feature>
<dbReference type="STRING" id="1858805.M5GC75"/>
<sequence length="232" mass="25075">TTPRPARQLPAHDFAQRLTNSILLSGPSGCGKTAAVYACAKELGWDVFEVYPGIGKRSGQGLMALVGEVGRNHLVRKAPVGKIAFEKFPFAGSPPARNPLQSGTQQQPISIDSSSPPDNGIEFIESIDSSGTNRTTAQQQARLPTPAPETARVRQSVILLEEVDVLFREDAGFWQAVVALVKDSHRPVIMTCNDPSLVPMEDLPLQEHLMLEPPASELLISYLQCITSAEGH</sequence>
<dbReference type="EMBL" id="JH795855">
    <property type="protein sequence ID" value="EJU06100.1"/>
    <property type="molecule type" value="Genomic_DNA"/>
</dbReference>
<dbReference type="HOGENOM" id="CLU_1197326_0_0_1"/>
<dbReference type="RefSeq" id="XP_040632994.1">
    <property type="nucleotide sequence ID" value="XM_040774550.1"/>
</dbReference>
<dbReference type="GO" id="GO:0003677">
    <property type="term" value="F:DNA binding"/>
    <property type="evidence" value="ECO:0007669"/>
    <property type="project" value="TreeGrafter"/>
</dbReference>
<feature type="domain" description="AAA+ ATPase" evidence="2">
    <location>
        <begin position="18"/>
        <end position="215"/>
    </location>
</feature>